<organism evidence="1 2">
    <name type="scientific">Amycolatopsis echigonensis</name>
    <dbReference type="NCBI Taxonomy" id="2576905"/>
    <lineage>
        <taxon>Bacteria</taxon>
        <taxon>Bacillati</taxon>
        <taxon>Actinomycetota</taxon>
        <taxon>Actinomycetes</taxon>
        <taxon>Pseudonocardiales</taxon>
        <taxon>Pseudonocardiaceae</taxon>
        <taxon>Amycolatopsis</taxon>
    </lineage>
</organism>
<dbReference type="RefSeq" id="WP_183125507.1">
    <property type="nucleotide sequence ID" value="NZ_JACJHR010000045.1"/>
</dbReference>
<evidence type="ECO:0000313" key="2">
    <source>
        <dbReference type="Proteomes" id="UP000550260"/>
    </source>
</evidence>
<name>A0A8E1W2U3_9PSEU</name>
<proteinExistence type="predicted"/>
<evidence type="ECO:0000313" key="1">
    <source>
        <dbReference type="EMBL" id="MBB2502927.1"/>
    </source>
</evidence>
<reference evidence="1 2" key="1">
    <citation type="submission" date="2020-08" db="EMBL/GenBank/DDBJ databases">
        <title>Amycolatopsis echigonensis JCM 21831.</title>
        <authorList>
            <person name="Tedsree N."/>
            <person name="Kuncharoen N."/>
            <person name="Likhitwitayawuid K."/>
            <person name="Tanasupawat S."/>
        </authorList>
    </citation>
    <scope>NUCLEOTIDE SEQUENCE [LARGE SCALE GENOMIC DNA]</scope>
    <source>
        <strain evidence="1 2">JCM 21831</strain>
    </source>
</reference>
<accession>A0A8E1W2U3</accession>
<dbReference type="AlphaFoldDB" id="A0A8E1W2U3"/>
<comment type="caution">
    <text evidence="1">The sequence shown here is derived from an EMBL/GenBank/DDBJ whole genome shotgun (WGS) entry which is preliminary data.</text>
</comment>
<dbReference type="EMBL" id="JACJHR010000045">
    <property type="protein sequence ID" value="MBB2502927.1"/>
    <property type="molecule type" value="Genomic_DNA"/>
</dbReference>
<protein>
    <submittedName>
        <fullName evidence="1">Uncharacterized protein</fullName>
    </submittedName>
</protein>
<sequence>MSRNRSTRTRDPGKPMGVIEVARLLACIDGRAGRLYEADIRQARYIVGASIHRNGATP</sequence>
<dbReference type="Proteomes" id="UP000550260">
    <property type="component" value="Unassembled WGS sequence"/>
</dbReference>
<gene>
    <name evidence="1" type="ORF">H5411_27805</name>
</gene>